<dbReference type="Proteomes" id="UP000001067">
    <property type="component" value="Unassembled WGS sequence"/>
</dbReference>
<evidence type="ECO:0000313" key="2">
    <source>
        <dbReference type="Proteomes" id="UP000001067"/>
    </source>
</evidence>
<dbReference type="AlphaFoldDB" id="E3S9G4"/>
<keyword evidence="2" id="KW-1185">Reference proteome</keyword>
<name>E3S9G4_PYRTT</name>
<dbReference type="KEGG" id="pte:PTT_19681"/>
<protein>
    <submittedName>
        <fullName evidence="1">Uncharacterized protein</fullName>
    </submittedName>
</protein>
<accession>E3S9G4</accession>
<reference evidence="1 2" key="1">
    <citation type="journal article" date="2010" name="Genome Biol.">
        <title>A first genome assembly of the barley fungal pathogen Pyrenophora teres f. teres.</title>
        <authorList>
            <person name="Ellwood S.R."/>
            <person name="Liu Z."/>
            <person name="Syme R.A."/>
            <person name="Lai Z."/>
            <person name="Hane J.K."/>
            <person name="Keiper F."/>
            <person name="Moffat C.S."/>
            <person name="Oliver R.P."/>
            <person name="Friesen T.L."/>
        </authorList>
    </citation>
    <scope>NUCLEOTIDE SEQUENCE [LARGE SCALE GENOMIC DNA]</scope>
    <source>
        <strain evidence="1 2">0-1</strain>
    </source>
</reference>
<sequence>MSTRRDALSSVKKWVLPLMIIFNWLPCGSENKVRLCNNILMLYDGVKHCTSRPIGTVLDDLIPAHRI</sequence>
<dbReference type="EMBL" id="GL537908">
    <property type="protein sequence ID" value="EFQ85385.1"/>
    <property type="molecule type" value="Genomic_DNA"/>
</dbReference>
<dbReference type="HOGENOM" id="CLU_2813629_0_0_1"/>
<proteinExistence type="predicted"/>
<gene>
    <name evidence="1" type="ORF">PTT_19681</name>
</gene>
<evidence type="ECO:0000313" key="1">
    <source>
        <dbReference type="EMBL" id="EFQ85385.1"/>
    </source>
</evidence>
<organism evidence="2">
    <name type="scientific">Pyrenophora teres f. teres (strain 0-1)</name>
    <name type="common">Barley net blotch fungus</name>
    <name type="synonym">Drechslera teres f. teres</name>
    <dbReference type="NCBI Taxonomy" id="861557"/>
    <lineage>
        <taxon>Eukaryota</taxon>
        <taxon>Fungi</taxon>
        <taxon>Dikarya</taxon>
        <taxon>Ascomycota</taxon>
        <taxon>Pezizomycotina</taxon>
        <taxon>Dothideomycetes</taxon>
        <taxon>Pleosporomycetidae</taxon>
        <taxon>Pleosporales</taxon>
        <taxon>Pleosporineae</taxon>
        <taxon>Pleosporaceae</taxon>
        <taxon>Pyrenophora</taxon>
    </lineage>
</organism>